<keyword evidence="2" id="KW-1003">Cell membrane</keyword>
<name>A0A1N6DX00_9BACT</name>
<organism evidence="8 9">
    <name type="scientific">Halodesulfovibrio marinisediminis DSM 17456</name>
    <dbReference type="NCBI Taxonomy" id="1121457"/>
    <lineage>
        <taxon>Bacteria</taxon>
        <taxon>Pseudomonadati</taxon>
        <taxon>Thermodesulfobacteriota</taxon>
        <taxon>Desulfovibrionia</taxon>
        <taxon>Desulfovibrionales</taxon>
        <taxon>Desulfovibrionaceae</taxon>
        <taxon>Halodesulfovibrio</taxon>
    </lineage>
</organism>
<protein>
    <submittedName>
        <fullName evidence="8">Phosphonate transport system ATP-binding protein</fullName>
    </submittedName>
</protein>
<evidence type="ECO:0000256" key="5">
    <source>
        <dbReference type="ARBA" id="ARBA00022967"/>
    </source>
</evidence>
<dbReference type="PANTHER" id="PTHR43166">
    <property type="entry name" value="AMINO ACID IMPORT ATP-BINDING PROTEIN"/>
    <property type="match status" value="1"/>
</dbReference>
<reference evidence="9" key="1">
    <citation type="submission" date="2016-11" db="EMBL/GenBank/DDBJ databases">
        <authorList>
            <person name="Varghese N."/>
            <person name="Submissions S."/>
        </authorList>
    </citation>
    <scope>NUCLEOTIDE SEQUENCE [LARGE SCALE GENOMIC DNA]</scope>
    <source>
        <strain evidence="9">DSM 17456</strain>
    </source>
</reference>
<dbReference type="InterPro" id="IPR003593">
    <property type="entry name" value="AAA+_ATPase"/>
</dbReference>
<keyword evidence="5" id="KW-1278">Translocase</keyword>
<dbReference type="PANTHER" id="PTHR43166:SF6">
    <property type="entry name" value="PHOSPHONATES IMPORT ATP-BINDING PROTEIN PHNC"/>
    <property type="match status" value="1"/>
</dbReference>
<dbReference type="Gene3D" id="3.40.50.300">
    <property type="entry name" value="P-loop containing nucleotide triphosphate hydrolases"/>
    <property type="match status" value="1"/>
</dbReference>
<dbReference type="InterPro" id="IPR050086">
    <property type="entry name" value="MetN_ABC_transporter-like"/>
</dbReference>
<dbReference type="GO" id="GO:0016020">
    <property type="term" value="C:membrane"/>
    <property type="evidence" value="ECO:0007669"/>
    <property type="project" value="InterPro"/>
</dbReference>
<accession>A0A1N6DX00</accession>
<dbReference type="GO" id="GO:0016887">
    <property type="term" value="F:ATP hydrolysis activity"/>
    <property type="evidence" value="ECO:0007669"/>
    <property type="project" value="InterPro"/>
</dbReference>
<dbReference type="InterPro" id="IPR027417">
    <property type="entry name" value="P-loop_NTPase"/>
</dbReference>
<evidence type="ECO:0000256" key="3">
    <source>
        <dbReference type="ARBA" id="ARBA00022741"/>
    </source>
</evidence>
<dbReference type="STRING" id="1121457.SAMN02745161_0542"/>
<dbReference type="InterPro" id="IPR012693">
    <property type="entry name" value="ABC_transpr_PhnC"/>
</dbReference>
<dbReference type="EMBL" id="FSRG01000003">
    <property type="protein sequence ID" value="SIN75247.1"/>
    <property type="molecule type" value="Genomic_DNA"/>
</dbReference>
<evidence type="ECO:0000256" key="1">
    <source>
        <dbReference type="ARBA" id="ARBA00022448"/>
    </source>
</evidence>
<gene>
    <name evidence="8" type="ORF">SAMN02745161_0542</name>
</gene>
<dbReference type="SUPFAM" id="SSF52540">
    <property type="entry name" value="P-loop containing nucleoside triphosphate hydrolases"/>
    <property type="match status" value="1"/>
</dbReference>
<evidence type="ECO:0000313" key="8">
    <source>
        <dbReference type="EMBL" id="SIN75247.1"/>
    </source>
</evidence>
<keyword evidence="1" id="KW-0813">Transport</keyword>
<dbReference type="SMART" id="SM00382">
    <property type="entry name" value="AAA"/>
    <property type="match status" value="1"/>
</dbReference>
<dbReference type="PROSITE" id="PS00211">
    <property type="entry name" value="ABC_TRANSPORTER_1"/>
    <property type="match status" value="1"/>
</dbReference>
<keyword evidence="3" id="KW-0547">Nucleotide-binding</keyword>
<evidence type="ECO:0000313" key="9">
    <source>
        <dbReference type="Proteomes" id="UP000184694"/>
    </source>
</evidence>
<dbReference type="Proteomes" id="UP000184694">
    <property type="component" value="Unassembled WGS sequence"/>
</dbReference>
<evidence type="ECO:0000256" key="4">
    <source>
        <dbReference type="ARBA" id="ARBA00022840"/>
    </source>
</evidence>
<proteinExistence type="predicted"/>
<dbReference type="InterPro" id="IPR003439">
    <property type="entry name" value="ABC_transporter-like_ATP-bd"/>
</dbReference>
<sequence>MQNVTQVTIKKQTPAISTNELTKIYPNGTRAVSNVSLTVASNEFVSIIGSSGAGKSSLLRCLNRLIRPTSGTLELFGEDITAVSGREIRQVRRKVGMIFQQFHLVRRLTVLENVLVGRLRFNSSFFSQCCSLLRHFSANEKEIAFECLKQVGIAHLAFQRADTLSGGQQQRVAIARALAQEPEIFLADEPIASLDPHSAEVVMDTLREIHETRNIPVLVNLHHIDFATRYGKRIVGMRHGEVIHDVLPSNLDDDMITEIYGARINEARGELAACA</sequence>
<dbReference type="OrthoDB" id="9809450at2"/>
<feature type="domain" description="ABC transporter" evidence="7">
    <location>
        <begin position="16"/>
        <end position="264"/>
    </location>
</feature>
<keyword evidence="4 8" id="KW-0067">ATP-binding</keyword>
<dbReference type="GO" id="GO:0005524">
    <property type="term" value="F:ATP binding"/>
    <property type="evidence" value="ECO:0007669"/>
    <property type="project" value="UniProtKB-KW"/>
</dbReference>
<dbReference type="GO" id="GO:0015416">
    <property type="term" value="F:ABC-type phosphonate transporter activity"/>
    <property type="evidence" value="ECO:0007669"/>
    <property type="project" value="InterPro"/>
</dbReference>
<evidence type="ECO:0000256" key="2">
    <source>
        <dbReference type="ARBA" id="ARBA00022475"/>
    </source>
</evidence>
<dbReference type="Pfam" id="PF00005">
    <property type="entry name" value="ABC_tran"/>
    <property type="match status" value="1"/>
</dbReference>
<dbReference type="CDD" id="cd03256">
    <property type="entry name" value="ABC_PhnC_transporter"/>
    <property type="match status" value="1"/>
</dbReference>
<evidence type="ECO:0000259" key="7">
    <source>
        <dbReference type="PROSITE" id="PS50893"/>
    </source>
</evidence>
<keyword evidence="6" id="KW-0472">Membrane</keyword>
<evidence type="ECO:0000256" key="6">
    <source>
        <dbReference type="ARBA" id="ARBA00023136"/>
    </source>
</evidence>
<dbReference type="AlphaFoldDB" id="A0A1N6DX00"/>
<dbReference type="NCBIfam" id="TIGR02315">
    <property type="entry name" value="ABC_phnC"/>
    <property type="match status" value="1"/>
</dbReference>
<dbReference type="InterPro" id="IPR017871">
    <property type="entry name" value="ABC_transporter-like_CS"/>
</dbReference>
<dbReference type="PROSITE" id="PS50893">
    <property type="entry name" value="ABC_TRANSPORTER_2"/>
    <property type="match status" value="1"/>
</dbReference>
<keyword evidence="9" id="KW-1185">Reference proteome</keyword>
<dbReference type="RefSeq" id="WP_074215407.1">
    <property type="nucleotide sequence ID" value="NZ_FSRG01000003.1"/>
</dbReference>